<sequence>MNNSNTDFAALVGSRICHDLISPVGAIGNGLELIEMSGAASGPELELISDSVGSANARIRFFRIAFGHSGAGQGVSLSEIKSLLADVEAGGRISYDWQGTTSVDRPQLRAVFLAIMCLETALPYGGVITISHRNDLWDLSIVGRKLNIDKDLWGDLHRSEKRVEITAGFVQFGLFPPTLAELGKTLFMKDADGGFSISF</sequence>
<dbReference type="Proteomes" id="UP000051870">
    <property type="component" value="Unassembled WGS sequence"/>
</dbReference>
<dbReference type="Gene3D" id="3.30.565.10">
    <property type="entry name" value="Histidine kinase-like ATPase, C-terminal domain"/>
    <property type="match status" value="1"/>
</dbReference>
<organism evidence="2 3">
    <name type="scientific">Shimia thalassica</name>
    <dbReference type="NCBI Taxonomy" id="1715693"/>
    <lineage>
        <taxon>Bacteria</taxon>
        <taxon>Pseudomonadati</taxon>
        <taxon>Pseudomonadota</taxon>
        <taxon>Alphaproteobacteria</taxon>
        <taxon>Rhodobacterales</taxon>
        <taxon>Roseobacteraceae</taxon>
    </lineage>
</organism>
<protein>
    <recommendedName>
        <fullName evidence="1">Histidine phosphotransferase ChpT C-terminal domain-containing protein</fullName>
    </recommendedName>
</protein>
<dbReference type="AlphaFoldDB" id="A0A0P1I7D9"/>
<evidence type="ECO:0000313" key="3">
    <source>
        <dbReference type="Proteomes" id="UP000051870"/>
    </source>
</evidence>
<dbReference type="RefSeq" id="WP_058310888.1">
    <property type="nucleotide sequence ID" value="NZ_CYTW01000001.1"/>
</dbReference>
<dbReference type="GeneID" id="83880842"/>
<feature type="domain" description="Histidine phosphotransferase ChpT C-terminal" evidence="1">
    <location>
        <begin position="78"/>
        <end position="190"/>
    </location>
</feature>
<dbReference type="EMBL" id="CYTW01000001">
    <property type="protein sequence ID" value="CUJ94892.1"/>
    <property type="molecule type" value="Genomic_DNA"/>
</dbReference>
<evidence type="ECO:0000313" key="2">
    <source>
        <dbReference type="EMBL" id="CUJ94892.1"/>
    </source>
</evidence>
<proteinExistence type="predicted"/>
<dbReference type="STRING" id="1715693.PH7735_01803"/>
<gene>
    <name evidence="2" type="ORF">PH7735_01803</name>
</gene>
<dbReference type="InterPro" id="IPR036890">
    <property type="entry name" value="HATPase_C_sf"/>
</dbReference>
<dbReference type="Pfam" id="PF10090">
    <property type="entry name" value="HPTransfase"/>
    <property type="match status" value="1"/>
</dbReference>
<keyword evidence="3" id="KW-1185">Reference proteome</keyword>
<dbReference type="Gene3D" id="1.10.287.130">
    <property type="match status" value="1"/>
</dbReference>
<dbReference type="InterPro" id="IPR018762">
    <property type="entry name" value="ChpT_C"/>
</dbReference>
<reference evidence="3" key="1">
    <citation type="submission" date="2015-09" db="EMBL/GenBank/DDBJ databases">
        <authorList>
            <person name="Rodrigo-Torres Lidia"/>
            <person name="Arahal R.David."/>
        </authorList>
    </citation>
    <scope>NUCLEOTIDE SEQUENCE [LARGE SCALE GENOMIC DNA]</scope>
    <source>
        <strain evidence="3">CECT 7735</strain>
    </source>
</reference>
<accession>A0A0P1I7D9</accession>
<name>A0A0P1I7D9_9RHOB</name>
<evidence type="ECO:0000259" key="1">
    <source>
        <dbReference type="Pfam" id="PF10090"/>
    </source>
</evidence>